<evidence type="ECO:0000256" key="7">
    <source>
        <dbReference type="SAM" id="MobiDB-lite"/>
    </source>
</evidence>
<organism evidence="9 10">
    <name type="scientific">Hymenobacter cyanobacteriorum</name>
    <dbReference type="NCBI Taxonomy" id="2926463"/>
    <lineage>
        <taxon>Bacteria</taxon>
        <taxon>Pseudomonadati</taxon>
        <taxon>Bacteroidota</taxon>
        <taxon>Cytophagia</taxon>
        <taxon>Cytophagales</taxon>
        <taxon>Hymenobacteraceae</taxon>
        <taxon>Hymenobacter</taxon>
    </lineage>
</organism>
<comment type="caution">
    <text evidence="9">The sequence shown here is derived from an EMBL/GenBank/DDBJ whole genome shotgun (WGS) entry which is preliminary data.</text>
</comment>
<dbReference type="PIRSF" id="PIRSF003101">
    <property type="entry name" value="FtsA"/>
    <property type="match status" value="1"/>
</dbReference>
<comment type="subcellular location">
    <subcellularLocation>
        <location evidence="5">Cell membrane</location>
        <topology evidence="5">Peripheral membrane protein</topology>
        <orientation evidence="5">Cytoplasmic side</orientation>
    </subcellularLocation>
    <text evidence="5">Localizes to the Z ring in an FtsZ-dependent manner. Targeted to the membrane through a conserved C-terminal amphipathic helix.</text>
</comment>
<dbReference type="Gene3D" id="3.30.420.40">
    <property type="match status" value="2"/>
</dbReference>
<accession>A0A9X2ADR6</accession>
<dbReference type="Pfam" id="PF14450">
    <property type="entry name" value="FtsA"/>
    <property type="match status" value="2"/>
</dbReference>
<evidence type="ECO:0000256" key="6">
    <source>
        <dbReference type="PIRNR" id="PIRNR003101"/>
    </source>
</evidence>
<dbReference type="Proteomes" id="UP001139193">
    <property type="component" value="Unassembled WGS sequence"/>
</dbReference>
<dbReference type="InterPro" id="IPR050696">
    <property type="entry name" value="FtsA/MreB"/>
</dbReference>
<dbReference type="HAMAP" id="MF_02033">
    <property type="entry name" value="FtsA"/>
    <property type="match status" value="1"/>
</dbReference>
<evidence type="ECO:0000256" key="5">
    <source>
        <dbReference type="HAMAP-Rule" id="MF_02033"/>
    </source>
</evidence>
<dbReference type="Pfam" id="PF02491">
    <property type="entry name" value="SHS2_FTSA"/>
    <property type="match status" value="1"/>
</dbReference>
<dbReference type="InterPro" id="IPR020823">
    <property type="entry name" value="Cell_div_FtsA"/>
</dbReference>
<proteinExistence type="inferred from homology"/>
<dbReference type="InterPro" id="IPR003494">
    <property type="entry name" value="SHS2_FtsA"/>
</dbReference>
<comment type="function">
    <text evidence="5 6">Cell division protein that is involved in the assembly of the Z ring. May serve as a membrane anchor for the Z ring.</text>
</comment>
<protein>
    <recommendedName>
        <fullName evidence="5 6">Cell division protein FtsA</fullName>
    </recommendedName>
</protein>
<dbReference type="SUPFAM" id="SSF53067">
    <property type="entry name" value="Actin-like ATPase domain"/>
    <property type="match status" value="2"/>
</dbReference>
<dbReference type="NCBIfam" id="TIGR01174">
    <property type="entry name" value="ftsA"/>
    <property type="match status" value="1"/>
</dbReference>
<dbReference type="Gene3D" id="3.30.1490.110">
    <property type="match status" value="1"/>
</dbReference>
<sequence length="475" mass="50938">MQQDKIVVGLDIGTTKICALVGRKNEFGKLEILGMGKAVSEGVSRGIVLNIDKTVDAIKRAIRQAEEQSGISIGVVNVGIAGQHIKSLQHNGSITRNSHDTIGPDDVARLTQDMYRLVTQPGSQIIHVMPQDYKVDYEEGISDPVGYEGVRLEGNFHIITAQSTAINNINKCVTKAGLEIADLILEPLASSMSILSEEEKEAGVALIDIGGGTTDLAVFKDGIIRHAAVLPFGGNIITQDIKTGCNVAPGQAEQLKVKFGKAIAQEASDYEIVSIPGLPNRPPKEVSLKNLAYIIEARMSEIMELVYAEIYRMGLHDKLSAGIVLTGGGSQLQNLEQLTEYITGLDTRIGYPNQHLGKSRIEAVKSPMYATTVGLVLSGYHSLDERQISRPSYEEEQVATPSYYSAPYAAPAAAPVAPTAPAPVETRVAAAAPVAPAPAPQPAKPKEPGAASRFFKDIITRTKGLLIDDYDDKSY</sequence>
<evidence type="ECO:0000256" key="3">
    <source>
        <dbReference type="ARBA" id="ARBA00023136"/>
    </source>
</evidence>
<keyword evidence="2 5" id="KW-0132">Cell division</keyword>
<keyword evidence="10" id="KW-1185">Reference proteome</keyword>
<dbReference type="GO" id="GO:0043093">
    <property type="term" value="P:FtsZ-dependent cytokinesis"/>
    <property type="evidence" value="ECO:0007669"/>
    <property type="project" value="UniProtKB-UniRule"/>
</dbReference>
<dbReference type="PANTHER" id="PTHR32432:SF4">
    <property type="entry name" value="CELL DIVISION PROTEIN FTSA"/>
    <property type="match status" value="1"/>
</dbReference>
<dbReference type="EMBL" id="JALBGC010000001">
    <property type="protein sequence ID" value="MCI1186022.1"/>
    <property type="molecule type" value="Genomic_DNA"/>
</dbReference>
<dbReference type="GO" id="GO:0032153">
    <property type="term" value="C:cell division site"/>
    <property type="evidence" value="ECO:0007669"/>
    <property type="project" value="UniProtKB-UniRule"/>
</dbReference>
<evidence type="ECO:0000256" key="2">
    <source>
        <dbReference type="ARBA" id="ARBA00022618"/>
    </source>
</evidence>
<evidence type="ECO:0000256" key="4">
    <source>
        <dbReference type="ARBA" id="ARBA00023306"/>
    </source>
</evidence>
<dbReference type="AlphaFoldDB" id="A0A9X2ADR6"/>
<evidence type="ECO:0000259" key="8">
    <source>
        <dbReference type="SMART" id="SM00842"/>
    </source>
</evidence>
<gene>
    <name evidence="5 9" type="primary">ftsA</name>
    <name evidence="9" type="ORF">MON38_01220</name>
</gene>
<dbReference type="CDD" id="cd24048">
    <property type="entry name" value="ASKHA_NBD_FtsA"/>
    <property type="match status" value="1"/>
</dbReference>
<dbReference type="GO" id="GO:0009898">
    <property type="term" value="C:cytoplasmic side of plasma membrane"/>
    <property type="evidence" value="ECO:0007669"/>
    <property type="project" value="UniProtKB-UniRule"/>
</dbReference>
<dbReference type="InterPro" id="IPR043129">
    <property type="entry name" value="ATPase_NBD"/>
</dbReference>
<dbReference type="PANTHER" id="PTHR32432">
    <property type="entry name" value="CELL DIVISION PROTEIN FTSA-RELATED"/>
    <property type="match status" value="1"/>
</dbReference>
<evidence type="ECO:0000313" key="9">
    <source>
        <dbReference type="EMBL" id="MCI1186022.1"/>
    </source>
</evidence>
<comment type="subunit">
    <text evidence="5">Self-interacts. Interacts with FtsZ.</text>
</comment>
<evidence type="ECO:0000313" key="10">
    <source>
        <dbReference type="Proteomes" id="UP001139193"/>
    </source>
</evidence>
<keyword evidence="4 5" id="KW-0131">Cell cycle</keyword>
<keyword evidence="3 5" id="KW-0472">Membrane</keyword>
<dbReference type="SMART" id="SM00842">
    <property type="entry name" value="FtsA"/>
    <property type="match status" value="1"/>
</dbReference>
<feature type="domain" description="SHS2" evidence="8">
    <location>
        <begin position="7"/>
        <end position="194"/>
    </location>
</feature>
<name>A0A9X2ADR6_9BACT</name>
<comment type="similarity">
    <text evidence="5 6">Belongs to the FtsA/MreB family.</text>
</comment>
<evidence type="ECO:0000256" key="1">
    <source>
        <dbReference type="ARBA" id="ARBA00022475"/>
    </source>
</evidence>
<dbReference type="RefSeq" id="WP_241934311.1">
    <property type="nucleotide sequence ID" value="NZ_JALBGC010000001.1"/>
</dbReference>
<feature type="region of interest" description="Disordered" evidence="7">
    <location>
        <begin position="431"/>
        <end position="455"/>
    </location>
</feature>
<reference evidence="9" key="1">
    <citation type="submission" date="2022-03" db="EMBL/GenBank/DDBJ databases">
        <title>Bacterial whole genome sequence for Hymenobacter sp. DH14.</title>
        <authorList>
            <person name="Le V."/>
        </authorList>
    </citation>
    <scope>NUCLEOTIDE SEQUENCE</scope>
    <source>
        <strain evidence="9">DH14</strain>
    </source>
</reference>
<keyword evidence="1 5" id="KW-1003">Cell membrane</keyword>